<evidence type="ECO:0000256" key="4">
    <source>
        <dbReference type="PIRSR" id="PIRSR006806-1"/>
    </source>
</evidence>
<comment type="catalytic activity">
    <reaction evidence="5">
        <text>(6S)-5-formyl-5,6,7,8-tetrahydrofolate + ATP = (6R)-5,10-methenyltetrahydrofolate + ADP + phosphate</text>
        <dbReference type="Rhea" id="RHEA:10488"/>
        <dbReference type="ChEBI" id="CHEBI:30616"/>
        <dbReference type="ChEBI" id="CHEBI:43474"/>
        <dbReference type="ChEBI" id="CHEBI:57455"/>
        <dbReference type="ChEBI" id="CHEBI:57457"/>
        <dbReference type="ChEBI" id="CHEBI:456216"/>
        <dbReference type="EC" id="6.3.3.2"/>
    </reaction>
</comment>
<comment type="similarity">
    <text evidence="1 5">Belongs to the 5-formyltetrahydrofolate cyclo-ligase family.</text>
</comment>
<dbReference type="GO" id="GO:0009396">
    <property type="term" value="P:folic acid-containing compound biosynthetic process"/>
    <property type="evidence" value="ECO:0007669"/>
    <property type="project" value="TreeGrafter"/>
</dbReference>
<dbReference type="EC" id="6.3.3.2" evidence="5"/>
<name>A0A0A2UYX1_9BACI</name>
<keyword evidence="5" id="KW-0479">Metal-binding</keyword>
<dbReference type="InterPro" id="IPR002698">
    <property type="entry name" value="FTHF_cligase"/>
</dbReference>
<accession>A0A0A2UYX1</accession>
<evidence type="ECO:0000256" key="5">
    <source>
        <dbReference type="RuleBase" id="RU361279"/>
    </source>
</evidence>
<dbReference type="AlphaFoldDB" id="A0A0A2UYX1"/>
<organism evidence="6 7">
    <name type="scientific">Pontibacillus chungwhensis BH030062</name>
    <dbReference type="NCBI Taxonomy" id="1385513"/>
    <lineage>
        <taxon>Bacteria</taxon>
        <taxon>Bacillati</taxon>
        <taxon>Bacillota</taxon>
        <taxon>Bacilli</taxon>
        <taxon>Bacillales</taxon>
        <taxon>Bacillaceae</taxon>
        <taxon>Pontibacillus</taxon>
    </lineage>
</organism>
<feature type="binding site" evidence="4">
    <location>
        <begin position="4"/>
        <end position="8"/>
    </location>
    <ligand>
        <name>ATP</name>
        <dbReference type="ChEBI" id="CHEBI:30616"/>
    </ligand>
</feature>
<dbReference type="InterPro" id="IPR024185">
    <property type="entry name" value="FTHF_cligase-like_sf"/>
</dbReference>
<dbReference type="PIRSF" id="PIRSF006806">
    <property type="entry name" value="FTHF_cligase"/>
    <property type="match status" value="1"/>
</dbReference>
<keyword evidence="7" id="KW-1185">Reference proteome</keyword>
<gene>
    <name evidence="6" type="ORF">N780_16635</name>
</gene>
<feature type="binding site" evidence="4">
    <location>
        <begin position="134"/>
        <end position="142"/>
    </location>
    <ligand>
        <name>ATP</name>
        <dbReference type="ChEBI" id="CHEBI:30616"/>
    </ligand>
</feature>
<evidence type="ECO:0000313" key="6">
    <source>
        <dbReference type="EMBL" id="KGP91963.1"/>
    </source>
</evidence>
<proteinExistence type="inferred from homology"/>
<dbReference type="GO" id="GO:0046872">
    <property type="term" value="F:metal ion binding"/>
    <property type="evidence" value="ECO:0007669"/>
    <property type="project" value="UniProtKB-KW"/>
</dbReference>
<dbReference type="Gene3D" id="3.40.50.10420">
    <property type="entry name" value="NagB/RpiA/CoA transferase-like"/>
    <property type="match status" value="1"/>
</dbReference>
<comment type="caution">
    <text evidence="6">The sequence shown here is derived from an EMBL/GenBank/DDBJ whole genome shotgun (WGS) entry which is preliminary data.</text>
</comment>
<dbReference type="RefSeq" id="WP_036782140.1">
    <property type="nucleotide sequence ID" value="NZ_AVBG01000004.1"/>
</dbReference>
<comment type="cofactor">
    <cofactor evidence="5">
        <name>Mg(2+)</name>
        <dbReference type="ChEBI" id="CHEBI:18420"/>
    </cofactor>
</comment>
<evidence type="ECO:0000313" key="7">
    <source>
        <dbReference type="Proteomes" id="UP000030153"/>
    </source>
</evidence>
<dbReference type="Pfam" id="PF01812">
    <property type="entry name" value="5-FTHF_cyc-lig"/>
    <property type="match status" value="1"/>
</dbReference>
<dbReference type="InterPro" id="IPR037171">
    <property type="entry name" value="NagB/RpiA_transferase-like"/>
</dbReference>
<dbReference type="NCBIfam" id="TIGR02727">
    <property type="entry name" value="MTHFS_bact"/>
    <property type="match status" value="1"/>
</dbReference>
<evidence type="ECO:0000256" key="1">
    <source>
        <dbReference type="ARBA" id="ARBA00010638"/>
    </source>
</evidence>
<keyword evidence="3 4" id="KW-0067">ATP-binding</keyword>
<evidence type="ECO:0000256" key="2">
    <source>
        <dbReference type="ARBA" id="ARBA00022741"/>
    </source>
</evidence>
<dbReference type="STRING" id="1385513.N780_16635"/>
<keyword evidence="2 4" id="KW-0547">Nucleotide-binding</keyword>
<dbReference type="SUPFAM" id="SSF100950">
    <property type="entry name" value="NagB/RpiA/CoA transferase-like"/>
    <property type="match status" value="1"/>
</dbReference>
<feature type="binding site" evidence="4">
    <location>
        <position position="50"/>
    </location>
    <ligand>
        <name>substrate</name>
    </ligand>
</feature>
<dbReference type="GO" id="GO:0035999">
    <property type="term" value="P:tetrahydrofolate interconversion"/>
    <property type="evidence" value="ECO:0007669"/>
    <property type="project" value="TreeGrafter"/>
</dbReference>
<dbReference type="eggNOG" id="COG0212">
    <property type="taxonomic scope" value="Bacteria"/>
</dbReference>
<dbReference type="OrthoDB" id="9801938at2"/>
<dbReference type="EMBL" id="AVBG01000004">
    <property type="protein sequence ID" value="KGP91963.1"/>
    <property type="molecule type" value="Genomic_DNA"/>
</dbReference>
<reference evidence="6 7" key="1">
    <citation type="submission" date="2013-08" db="EMBL/GenBank/DDBJ databases">
        <title>Genome of Pontibacillus chungwhensis.</title>
        <authorList>
            <person name="Wang Q."/>
            <person name="Wang G."/>
        </authorList>
    </citation>
    <scope>NUCLEOTIDE SEQUENCE [LARGE SCALE GENOMIC DNA]</scope>
    <source>
        <strain evidence="6 7">BH030062</strain>
    </source>
</reference>
<dbReference type="Proteomes" id="UP000030153">
    <property type="component" value="Unassembled WGS sequence"/>
</dbReference>
<protein>
    <recommendedName>
        <fullName evidence="5">5-formyltetrahydrofolate cyclo-ligase</fullName>
        <ecNumber evidence="5">6.3.3.2</ecNumber>
    </recommendedName>
</protein>
<sequence length="186" mass="21167">MKTKLELRTYGKEVLKKMSEEEKKEKEQEIYLALLNSQLWEKASTIGCTIAQAHEVETAPIIELAWQEGKKVVVPKCTPKESHLDFHELSSFDQLETVYFGLQEPVPTLCPVYEPNSIDLMLVPGLIFDLNGYRIGYGGGYYDRYLATYANQTVALATEAQLVESVPFEEYDVPVNHIVTEKGFRL</sequence>
<dbReference type="PANTHER" id="PTHR23407:SF1">
    <property type="entry name" value="5-FORMYLTETRAHYDROFOLATE CYCLO-LIGASE"/>
    <property type="match status" value="1"/>
</dbReference>
<keyword evidence="5" id="KW-0460">Magnesium</keyword>
<dbReference type="GO" id="GO:0005524">
    <property type="term" value="F:ATP binding"/>
    <property type="evidence" value="ECO:0007669"/>
    <property type="project" value="UniProtKB-KW"/>
</dbReference>
<dbReference type="PANTHER" id="PTHR23407">
    <property type="entry name" value="ATPASE INHIBITOR/5-FORMYLTETRAHYDROFOLATE CYCLO-LIGASE"/>
    <property type="match status" value="1"/>
</dbReference>
<dbReference type="GO" id="GO:0030272">
    <property type="term" value="F:5-formyltetrahydrofolate cyclo-ligase activity"/>
    <property type="evidence" value="ECO:0007669"/>
    <property type="project" value="UniProtKB-EC"/>
</dbReference>
<feature type="binding site" evidence="4">
    <location>
        <position position="55"/>
    </location>
    <ligand>
        <name>substrate</name>
    </ligand>
</feature>
<evidence type="ECO:0000256" key="3">
    <source>
        <dbReference type="ARBA" id="ARBA00022840"/>
    </source>
</evidence>